<reference evidence="3 4" key="1">
    <citation type="submission" date="2018-11" db="EMBL/GenBank/DDBJ databases">
        <title>Genome sequences of Natronomonas sp. CBA1133.</title>
        <authorList>
            <person name="Roh S.W."/>
            <person name="Cha I.-T."/>
        </authorList>
    </citation>
    <scope>NUCLEOTIDE SEQUENCE [LARGE SCALE GENOMIC DNA]</scope>
    <source>
        <strain evidence="3 4">CBA1133</strain>
    </source>
</reference>
<keyword evidence="4" id="KW-1185">Reference proteome</keyword>
<dbReference type="AlphaFoldDB" id="A0AAJ4R7I2"/>
<feature type="domain" description="VTT" evidence="2">
    <location>
        <begin position="61"/>
        <end position="173"/>
    </location>
</feature>
<dbReference type="EMBL" id="RJJC01000001">
    <property type="protein sequence ID" value="RNJ25692.1"/>
    <property type="molecule type" value="Genomic_DNA"/>
</dbReference>
<dbReference type="RefSeq" id="WP_075937963.1">
    <property type="nucleotide sequence ID" value="NZ_BDJH01000002.1"/>
</dbReference>
<keyword evidence="1" id="KW-1133">Transmembrane helix</keyword>
<feature type="transmembrane region" description="Helical" evidence="1">
    <location>
        <begin position="44"/>
        <end position="72"/>
    </location>
</feature>
<feature type="transmembrane region" description="Helical" evidence="1">
    <location>
        <begin position="189"/>
        <end position="209"/>
    </location>
</feature>
<proteinExistence type="predicted"/>
<dbReference type="Pfam" id="PF09335">
    <property type="entry name" value="VTT_dom"/>
    <property type="match status" value="1"/>
</dbReference>
<evidence type="ECO:0000256" key="1">
    <source>
        <dbReference type="SAM" id="Phobius"/>
    </source>
</evidence>
<protein>
    <submittedName>
        <fullName evidence="3">TVP38/TMEM64 family protein</fullName>
    </submittedName>
</protein>
<name>A0AAJ4R7I2_9EURY</name>
<accession>A0AAJ4R7I2</accession>
<dbReference type="InterPro" id="IPR032816">
    <property type="entry name" value="VTT_dom"/>
</dbReference>
<gene>
    <name evidence="3" type="ORF">Nmn1133_02640</name>
</gene>
<organism evidence="3 4">
    <name type="scientific">Halosegnis longus</name>
    <dbReference type="NCBI Taxonomy" id="2216012"/>
    <lineage>
        <taxon>Archaea</taxon>
        <taxon>Methanobacteriati</taxon>
        <taxon>Methanobacteriota</taxon>
        <taxon>Stenosarchaea group</taxon>
        <taxon>Halobacteria</taxon>
        <taxon>Halobacteriales</taxon>
        <taxon>Natronomonadaceae</taxon>
        <taxon>Halosegnis</taxon>
    </lineage>
</organism>
<keyword evidence="1" id="KW-0472">Membrane</keyword>
<feature type="transmembrane region" description="Helical" evidence="1">
    <location>
        <begin position="79"/>
        <end position="97"/>
    </location>
</feature>
<evidence type="ECO:0000313" key="4">
    <source>
        <dbReference type="Proteomes" id="UP000270581"/>
    </source>
</evidence>
<dbReference type="Proteomes" id="UP000270581">
    <property type="component" value="Unassembled WGS sequence"/>
</dbReference>
<keyword evidence="1" id="KW-0812">Transmembrane</keyword>
<sequence length="211" mass="21032">MHPVARRQAAGVATLALVAGVATVTLSPAGVARALTALADRPLLFVGVVAVAYLLRFLAAWPISAFSAVVGFALGPRGVPLALAGAVVTCLPPYLLAGRFDQRGPLGTLADHGDRYFTATGGLRGVVAARLAPLPADAVSYTAGLSGVSLPAYALGTALGELPWVTAAVLVGASAEQVTTEGMTGEPTLVVGAVALAALLLAGPAYRALRG</sequence>
<evidence type="ECO:0000259" key="2">
    <source>
        <dbReference type="Pfam" id="PF09335"/>
    </source>
</evidence>
<evidence type="ECO:0000313" key="3">
    <source>
        <dbReference type="EMBL" id="RNJ25692.1"/>
    </source>
</evidence>
<comment type="caution">
    <text evidence="3">The sequence shown here is derived from an EMBL/GenBank/DDBJ whole genome shotgun (WGS) entry which is preliminary data.</text>
</comment>